<keyword evidence="2" id="KW-0472">Membrane</keyword>
<feature type="region of interest" description="Disordered" evidence="1">
    <location>
        <begin position="1"/>
        <end position="65"/>
    </location>
</feature>
<feature type="compositionally biased region" description="Low complexity" evidence="1">
    <location>
        <begin position="54"/>
        <end position="65"/>
    </location>
</feature>
<sequence>MSTQVSPVVSAGSPISTAGWSVSRSRGSRSSSSSTSMRIMPSASPLPATRRTASGPSSPVSSSTSYPWVRAVVATAMAISVITGTWMSVRRGIISATMLDLLPARARAPAFGWYPSSRMLRSTRCRVVAERDRLPLRT</sequence>
<evidence type="ECO:0000313" key="3">
    <source>
        <dbReference type="EMBL" id="KES06609.1"/>
    </source>
</evidence>
<feature type="transmembrane region" description="Helical" evidence="2">
    <location>
        <begin position="68"/>
        <end position="89"/>
    </location>
</feature>
<reference evidence="3 4" key="1">
    <citation type="submission" date="2014-02" db="EMBL/GenBank/DDBJ databases">
        <title>The genome announcement of Streptomyces toyocaensis NRRL15009.</title>
        <authorList>
            <person name="Hong H.-J."/>
            <person name="Kwun M.J."/>
        </authorList>
    </citation>
    <scope>NUCLEOTIDE SEQUENCE [LARGE SCALE GENOMIC DNA]</scope>
    <source>
        <strain evidence="3 4">NRRL 15009</strain>
    </source>
</reference>
<evidence type="ECO:0000256" key="1">
    <source>
        <dbReference type="SAM" id="MobiDB-lite"/>
    </source>
</evidence>
<evidence type="ECO:0000313" key="4">
    <source>
        <dbReference type="Proteomes" id="UP000028341"/>
    </source>
</evidence>
<dbReference type="EMBL" id="JFCB01000010">
    <property type="protein sequence ID" value="KES06609.1"/>
    <property type="molecule type" value="Genomic_DNA"/>
</dbReference>
<dbReference type="AlphaFoldDB" id="A0A081XST6"/>
<evidence type="ECO:0000256" key="2">
    <source>
        <dbReference type="SAM" id="Phobius"/>
    </source>
</evidence>
<feature type="compositionally biased region" description="Low complexity" evidence="1">
    <location>
        <begin position="21"/>
        <end position="43"/>
    </location>
</feature>
<accession>A0A081XST6</accession>
<gene>
    <name evidence="3" type="ORF">BU52_14440</name>
</gene>
<protein>
    <submittedName>
        <fullName evidence="3">Uncharacterized protein</fullName>
    </submittedName>
</protein>
<comment type="caution">
    <text evidence="3">The sequence shown here is derived from an EMBL/GenBank/DDBJ whole genome shotgun (WGS) entry which is preliminary data.</text>
</comment>
<feature type="compositionally biased region" description="Polar residues" evidence="1">
    <location>
        <begin position="1"/>
        <end position="20"/>
    </location>
</feature>
<keyword evidence="4" id="KW-1185">Reference proteome</keyword>
<keyword evidence="2" id="KW-1133">Transmembrane helix</keyword>
<keyword evidence="2" id="KW-0812">Transmembrane</keyword>
<name>A0A081XST6_STRTO</name>
<organism evidence="3 4">
    <name type="scientific">Streptomyces toyocaensis</name>
    <dbReference type="NCBI Taxonomy" id="55952"/>
    <lineage>
        <taxon>Bacteria</taxon>
        <taxon>Bacillati</taxon>
        <taxon>Actinomycetota</taxon>
        <taxon>Actinomycetes</taxon>
        <taxon>Kitasatosporales</taxon>
        <taxon>Streptomycetaceae</taxon>
        <taxon>Streptomyces</taxon>
    </lineage>
</organism>
<proteinExistence type="predicted"/>
<dbReference type="Proteomes" id="UP000028341">
    <property type="component" value="Unassembled WGS sequence"/>
</dbReference>